<evidence type="ECO:0000313" key="2">
    <source>
        <dbReference type="Proteomes" id="UP000504639"/>
    </source>
</evidence>
<dbReference type="PANTHER" id="PTHR31909">
    <property type="entry name" value="CHROMOSOME 20 ORF85 FAMILY MEMBER"/>
    <property type="match status" value="1"/>
</dbReference>
<keyword evidence="2" id="KW-1185">Reference proteome</keyword>
<dbReference type="GeneID" id="116487502"/>
<proteinExistence type="predicted"/>
<dbReference type="CTD" id="130813"/>
<accession>A0A6J3CTZ5</accession>
<sequence length="244" mass="27785">MALRSPYSKVNLNTRHKQREAKQCQALPVSAGIYVFLKHSRSAAKRKCWERRSSESANNSRFNLPDSPNTPNNTGDRVSLKMDVLGKGSGFRRNRRTRSWQAATTPLGQAASAPYLSRGSTQPRGPVLAQTAARSRADEQAALQQDQVQQDKIWRETVEAEQRGRKIWYQNWSFLKDYDQMGNKKEQKPLPDYISVFSNKVPNSTNQNIGSRMNTELGKMLVNMDYFFSSGARKRKLENDLQPS</sequence>
<protein>
    <submittedName>
        <fullName evidence="3">Uncharacterized protein C2orf50 homolog</fullName>
    </submittedName>
</protein>
<evidence type="ECO:0000313" key="3">
    <source>
        <dbReference type="RefSeq" id="XP_032040387.1"/>
    </source>
</evidence>
<dbReference type="Proteomes" id="UP000504639">
    <property type="component" value="Chromosome 3"/>
</dbReference>
<gene>
    <name evidence="3" type="primary">C3H2orf50</name>
</gene>
<feature type="region of interest" description="Disordered" evidence="1">
    <location>
        <begin position="1"/>
        <end position="20"/>
    </location>
</feature>
<feature type="compositionally biased region" description="Polar residues" evidence="1">
    <location>
        <begin position="66"/>
        <end position="76"/>
    </location>
</feature>
<dbReference type="KEGG" id="aful:116487502"/>
<evidence type="ECO:0000256" key="1">
    <source>
        <dbReference type="SAM" id="MobiDB-lite"/>
    </source>
</evidence>
<dbReference type="InterPro" id="IPR020339">
    <property type="entry name" value="C20orf85-like"/>
</dbReference>
<reference evidence="3" key="1">
    <citation type="submission" date="2025-08" db="UniProtKB">
        <authorList>
            <consortium name="RefSeq"/>
        </authorList>
    </citation>
    <scope>IDENTIFICATION</scope>
    <source>
        <tissue evidence="3">Lung</tissue>
    </source>
</reference>
<dbReference type="Pfam" id="PF14945">
    <property type="entry name" value="LLC1"/>
    <property type="match status" value="1"/>
</dbReference>
<name>A0A6J3CTZ5_AYTFU</name>
<dbReference type="InParanoid" id="A0A6J3CTZ5"/>
<organism evidence="2 3">
    <name type="scientific">Aythya fuligula</name>
    <name type="common">Tufted duck</name>
    <name type="synonym">Anas fuligula</name>
    <dbReference type="NCBI Taxonomy" id="219594"/>
    <lineage>
        <taxon>Eukaryota</taxon>
        <taxon>Metazoa</taxon>
        <taxon>Chordata</taxon>
        <taxon>Craniata</taxon>
        <taxon>Vertebrata</taxon>
        <taxon>Euteleostomi</taxon>
        <taxon>Archelosauria</taxon>
        <taxon>Archosauria</taxon>
        <taxon>Dinosauria</taxon>
        <taxon>Saurischia</taxon>
        <taxon>Theropoda</taxon>
        <taxon>Coelurosauria</taxon>
        <taxon>Aves</taxon>
        <taxon>Neognathae</taxon>
        <taxon>Galloanserae</taxon>
        <taxon>Anseriformes</taxon>
        <taxon>Anatidae</taxon>
        <taxon>Aythyinae</taxon>
        <taxon>Aythya</taxon>
    </lineage>
</organism>
<dbReference type="PANTHER" id="PTHR31909:SF2">
    <property type="entry name" value="RIKEN CDNA 2410004P03 GENE"/>
    <property type="match status" value="1"/>
</dbReference>
<dbReference type="RefSeq" id="XP_032040387.1">
    <property type="nucleotide sequence ID" value="XM_032184496.1"/>
</dbReference>
<dbReference type="AlphaFoldDB" id="A0A6J3CTZ5"/>
<feature type="region of interest" description="Disordered" evidence="1">
    <location>
        <begin position="46"/>
        <end position="78"/>
    </location>
</feature>